<dbReference type="AlphaFoldDB" id="A0A640WJD7"/>
<accession>A0A640WJD7</accession>
<organism evidence="2 3">
    <name type="scientific">Salinicola corii</name>
    <dbReference type="NCBI Taxonomy" id="2606937"/>
    <lineage>
        <taxon>Bacteria</taxon>
        <taxon>Pseudomonadati</taxon>
        <taxon>Pseudomonadota</taxon>
        <taxon>Gammaproteobacteria</taxon>
        <taxon>Oceanospirillales</taxon>
        <taxon>Halomonadaceae</taxon>
        <taxon>Salinicola</taxon>
    </lineage>
</organism>
<reference evidence="2 3" key="1">
    <citation type="submission" date="2019-08" db="EMBL/GenBank/DDBJ databases">
        <title>Bioinformatics analysis of the strain L3 and L5.</title>
        <authorList>
            <person name="Li X."/>
        </authorList>
    </citation>
    <scope>NUCLEOTIDE SEQUENCE [LARGE SCALE GENOMIC DNA]</scope>
    <source>
        <strain evidence="2 3">L3</strain>
    </source>
</reference>
<name>A0A640WJD7_9GAMM</name>
<dbReference type="Proteomes" id="UP000466024">
    <property type="component" value="Unassembled WGS sequence"/>
</dbReference>
<sequence>MMIDTNPRVAWAAAFETGIRTQAMVSMLEAQTDAHTKKSGRRHTYSDVAMNDRGEEVVLNYTRDQVSASETRSRKGGAGAAHGEDAFPIWQAVKRLEESNPVLAAVGHWLSLNDTGAANEYLDDVADTILVRYQMAIGMDAWNGYRRARRERVEALIKARMMQDRDNVDGSRPPLQPRAICQSIYGLWGIRIISDNWKQDGWDKTWPLLGDIVSQLESEAMEPIMTATRDANREMRNFIARAA</sequence>
<feature type="region of interest" description="Disordered" evidence="1">
    <location>
        <begin position="63"/>
        <end position="82"/>
    </location>
</feature>
<keyword evidence="3" id="KW-1185">Reference proteome</keyword>
<evidence type="ECO:0000313" key="2">
    <source>
        <dbReference type="EMBL" id="KAA0020738.1"/>
    </source>
</evidence>
<proteinExistence type="predicted"/>
<evidence type="ECO:0000256" key="1">
    <source>
        <dbReference type="SAM" id="MobiDB-lite"/>
    </source>
</evidence>
<dbReference type="EMBL" id="VTPX01000001">
    <property type="protein sequence ID" value="KAA0020738.1"/>
    <property type="molecule type" value="Genomic_DNA"/>
</dbReference>
<comment type="caution">
    <text evidence="2">The sequence shown here is derived from an EMBL/GenBank/DDBJ whole genome shotgun (WGS) entry which is preliminary data.</text>
</comment>
<evidence type="ECO:0000313" key="3">
    <source>
        <dbReference type="Proteomes" id="UP000466024"/>
    </source>
</evidence>
<protein>
    <submittedName>
        <fullName evidence="2">Uncharacterized protein</fullName>
    </submittedName>
</protein>
<dbReference type="RefSeq" id="WP_149433858.1">
    <property type="nucleotide sequence ID" value="NZ_VTPX01000001.1"/>
</dbReference>
<gene>
    <name evidence="2" type="ORF">F0A16_02820</name>
</gene>